<feature type="transmembrane region" description="Helical" evidence="6">
    <location>
        <begin position="29"/>
        <end position="46"/>
    </location>
</feature>
<keyword evidence="8" id="KW-1185">Reference proteome</keyword>
<gene>
    <name evidence="7" type="ORF">DK869_08615</name>
</gene>
<protein>
    <submittedName>
        <fullName evidence="7">Anion permease</fullName>
    </submittedName>
</protein>
<reference evidence="7 8" key="1">
    <citation type="submission" date="2018-05" db="EMBL/GenBank/DDBJ databases">
        <title>Reference genomes for bee gut microbiota database.</title>
        <authorList>
            <person name="Ellegaard K.M."/>
        </authorList>
    </citation>
    <scope>NUCLEOTIDE SEQUENCE [LARGE SCALE GENOMIC DNA]</scope>
    <source>
        <strain evidence="7 8">ESL0284</strain>
    </source>
</reference>
<comment type="subcellular location">
    <subcellularLocation>
        <location evidence="1">Membrane</location>
        <topology evidence="1">Multi-pass membrane protein</topology>
    </subcellularLocation>
</comment>
<name>A0A318NAW8_9PROT</name>
<feature type="transmembrane region" description="Helical" evidence="6">
    <location>
        <begin position="284"/>
        <end position="301"/>
    </location>
</feature>
<evidence type="ECO:0000313" key="7">
    <source>
        <dbReference type="EMBL" id="PXY98804.1"/>
    </source>
</evidence>
<dbReference type="EMBL" id="QGLT01000007">
    <property type="protein sequence ID" value="PXY98804.1"/>
    <property type="molecule type" value="Genomic_DNA"/>
</dbReference>
<dbReference type="InterPro" id="IPR030676">
    <property type="entry name" value="CitT-rel"/>
</dbReference>
<dbReference type="AlphaFoldDB" id="A0A318NAW8"/>
<evidence type="ECO:0000313" key="8">
    <source>
        <dbReference type="Proteomes" id="UP000247565"/>
    </source>
</evidence>
<evidence type="ECO:0000256" key="3">
    <source>
        <dbReference type="ARBA" id="ARBA00022692"/>
    </source>
</evidence>
<dbReference type="Pfam" id="PF00939">
    <property type="entry name" value="Na_sulph_symp"/>
    <property type="match status" value="1"/>
</dbReference>
<keyword evidence="5 6" id="KW-0472">Membrane</keyword>
<feature type="transmembrane region" description="Helical" evidence="6">
    <location>
        <begin position="334"/>
        <end position="351"/>
    </location>
</feature>
<comment type="similarity">
    <text evidence="2">Belongs to the SLC13A/DASS transporter (TC 2.A.47) family. DIT1 subfamily.</text>
</comment>
<evidence type="ECO:0000256" key="2">
    <source>
        <dbReference type="ARBA" id="ARBA00007349"/>
    </source>
</evidence>
<dbReference type="Proteomes" id="UP000247565">
    <property type="component" value="Unassembled WGS sequence"/>
</dbReference>
<accession>A0A318NAW8</accession>
<keyword evidence="3 6" id="KW-0812">Transmembrane</keyword>
<dbReference type="PANTHER" id="PTHR42826">
    <property type="entry name" value="DICARBOXYLATE TRANSPORTER 2.1, CHLOROPLASTIC"/>
    <property type="match status" value="1"/>
</dbReference>
<organism evidence="7 8">
    <name type="scientific">Commensalibacter melissae</name>
    <dbReference type="NCBI Taxonomy" id="2070537"/>
    <lineage>
        <taxon>Bacteria</taxon>
        <taxon>Pseudomonadati</taxon>
        <taxon>Pseudomonadota</taxon>
        <taxon>Alphaproteobacteria</taxon>
        <taxon>Acetobacterales</taxon>
        <taxon>Acetobacteraceae</taxon>
    </lineage>
</organism>
<feature type="transmembrane region" description="Helical" evidence="6">
    <location>
        <begin position="387"/>
        <end position="408"/>
    </location>
</feature>
<evidence type="ECO:0000256" key="6">
    <source>
        <dbReference type="SAM" id="Phobius"/>
    </source>
</evidence>
<feature type="transmembrane region" description="Helical" evidence="6">
    <location>
        <begin position="189"/>
        <end position="210"/>
    </location>
</feature>
<keyword evidence="4 6" id="KW-1133">Transmembrane helix</keyword>
<proteinExistence type="inferred from homology"/>
<evidence type="ECO:0000256" key="1">
    <source>
        <dbReference type="ARBA" id="ARBA00004141"/>
    </source>
</evidence>
<dbReference type="RefSeq" id="WP_110439610.1">
    <property type="nucleotide sequence ID" value="NZ_CP046393.1"/>
</dbReference>
<evidence type="ECO:0000256" key="5">
    <source>
        <dbReference type="ARBA" id="ARBA00023136"/>
    </source>
</evidence>
<dbReference type="GO" id="GO:0022857">
    <property type="term" value="F:transmembrane transporter activity"/>
    <property type="evidence" value="ECO:0007669"/>
    <property type="project" value="InterPro"/>
</dbReference>
<feature type="transmembrane region" description="Helical" evidence="6">
    <location>
        <begin position="90"/>
        <end position="113"/>
    </location>
</feature>
<feature type="transmembrane region" description="Helical" evidence="6">
    <location>
        <begin position="363"/>
        <end position="381"/>
    </location>
</feature>
<dbReference type="NCBIfam" id="TIGR00785">
    <property type="entry name" value="dass"/>
    <property type="match status" value="1"/>
</dbReference>
<feature type="transmembrane region" description="Helical" evidence="6">
    <location>
        <begin position="420"/>
        <end position="439"/>
    </location>
</feature>
<dbReference type="InterPro" id="IPR001898">
    <property type="entry name" value="SLC13A/DASS"/>
</dbReference>
<comment type="caution">
    <text evidence="7">The sequence shown here is derived from an EMBL/GenBank/DDBJ whole genome shotgun (WGS) entry which is preliminary data.</text>
</comment>
<evidence type="ECO:0000256" key="4">
    <source>
        <dbReference type="ARBA" id="ARBA00022989"/>
    </source>
</evidence>
<dbReference type="OrthoDB" id="3170849at2"/>
<feature type="transmembrane region" description="Helical" evidence="6">
    <location>
        <begin position="459"/>
        <end position="480"/>
    </location>
</feature>
<feature type="transmembrane region" description="Helical" evidence="6">
    <location>
        <begin position="53"/>
        <end position="70"/>
    </location>
</feature>
<dbReference type="PIRSF" id="PIRSF002457">
    <property type="entry name" value="DASS"/>
    <property type="match status" value="1"/>
</dbReference>
<feature type="transmembrane region" description="Helical" evidence="6">
    <location>
        <begin position="222"/>
        <end position="244"/>
    </location>
</feature>
<sequence length="483" mass="53070">MNKALRCLCPILATLIILIIPVPRGLEPHAWRFFAIFLGCIVGLILEPLPGGAIGLIGISVAALFGPYVLFSSEELAQPGFKPTVNAFEWAVSGFSNPTVWLIFGAFTFALAYDKTGLGKRIALLLVRSLGKNTLALGYAITFTDTILAPFTISSTARSAGIIYPVLSHLPPLYNSRPFDSSRNKIGTYLMWTGIVSTSITSSFFMTALAPNLLSISMVNKIIGINITWLEWFMVTLPACFVLITISPLLNYHLCKPEIKSSTAIPTWANKELQLLGSLTAKEMLLIFFVTCALLLWILGGKFITPPLVGIVVVSAMLISQLLTWNDIVENKAAWNIFTWLATLIAFASGLNKSGFINWFGQLISVYIIHFSPLAAMILLLCIYYSLHYFFASNTAHAAALLPIFLGAASHIPGINIHHYVLLILPLLGFMGIVTPYAAEPSAVYYGSGFIPNSVWWRLGFIFGLFFLVTWLFISIPWVLMIS</sequence>
<feature type="transmembrane region" description="Helical" evidence="6">
    <location>
        <begin position="7"/>
        <end position="23"/>
    </location>
</feature>
<dbReference type="GO" id="GO:0016020">
    <property type="term" value="C:membrane"/>
    <property type="evidence" value="ECO:0007669"/>
    <property type="project" value="UniProtKB-SubCell"/>
</dbReference>